<evidence type="ECO:0000313" key="19">
    <source>
        <dbReference type="EMBL" id="BBB91239.1"/>
    </source>
</evidence>
<dbReference type="CDD" id="cd06225">
    <property type="entry name" value="HAMP"/>
    <property type="match status" value="1"/>
</dbReference>
<gene>
    <name evidence="19" type="primary">phoR_2</name>
    <name evidence="19" type="ORF">MAMMFC1_01910</name>
</gene>
<feature type="transmembrane region" description="Helical" evidence="14">
    <location>
        <begin position="12"/>
        <end position="34"/>
    </location>
</feature>
<dbReference type="CDD" id="cd16922">
    <property type="entry name" value="HATPase_EvgS-ArcB-TorS-like"/>
    <property type="match status" value="1"/>
</dbReference>
<organism evidence="19 20">
    <name type="scientific">Methylomusa anaerophila</name>
    <dbReference type="NCBI Taxonomy" id="1930071"/>
    <lineage>
        <taxon>Bacteria</taxon>
        <taxon>Bacillati</taxon>
        <taxon>Bacillota</taxon>
        <taxon>Negativicutes</taxon>
        <taxon>Selenomonadales</taxon>
        <taxon>Sporomusaceae</taxon>
        <taxon>Methylomusa</taxon>
    </lineage>
</organism>
<name>A0A348AJJ1_9FIRM</name>
<evidence type="ECO:0000256" key="12">
    <source>
        <dbReference type="ARBA" id="ARBA00023012"/>
    </source>
</evidence>
<dbReference type="Gene3D" id="1.10.287.130">
    <property type="match status" value="1"/>
</dbReference>
<keyword evidence="11 14" id="KW-1133">Transmembrane helix</keyword>
<dbReference type="SUPFAM" id="SSF103190">
    <property type="entry name" value="Sensory domain-like"/>
    <property type="match status" value="1"/>
</dbReference>
<dbReference type="AlphaFoldDB" id="A0A348AJJ1"/>
<dbReference type="FunFam" id="3.30.565.10:FF:000006">
    <property type="entry name" value="Sensor histidine kinase WalK"/>
    <property type="match status" value="1"/>
</dbReference>
<dbReference type="Gene3D" id="3.30.450.20">
    <property type="entry name" value="PAS domain"/>
    <property type="match status" value="2"/>
</dbReference>
<evidence type="ECO:0000256" key="8">
    <source>
        <dbReference type="ARBA" id="ARBA00022741"/>
    </source>
</evidence>
<dbReference type="InterPro" id="IPR000014">
    <property type="entry name" value="PAS"/>
</dbReference>
<comment type="catalytic activity">
    <reaction evidence="1">
        <text>ATP + protein L-histidine = ADP + protein N-phospho-L-histidine.</text>
        <dbReference type="EC" id="2.7.13.3"/>
    </reaction>
</comment>
<dbReference type="GO" id="GO:0004721">
    <property type="term" value="F:phosphoprotein phosphatase activity"/>
    <property type="evidence" value="ECO:0007669"/>
    <property type="project" value="TreeGrafter"/>
</dbReference>
<dbReference type="InterPro" id="IPR036890">
    <property type="entry name" value="HATPase_C_sf"/>
</dbReference>
<dbReference type="InterPro" id="IPR005467">
    <property type="entry name" value="His_kinase_dom"/>
</dbReference>
<evidence type="ECO:0000259" key="18">
    <source>
        <dbReference type="PROSITE" id="PS50885"/>
    </source>
</evidence>
<dbReference type="SUPFAM" id="SSF47384">
    <property type="entry name" value="Homodimeric domain of signal transducing histidine kinase"/>
    <property type="match status" value="1"/>
</dbReference>
<dbReference type="InterPro" id="IPR036097">
    <property type="entry name" value="HisK_dim/P_sf"/>
</dbReference>
<accession>A0A348AJJ1</accession>
<evidence type="ECO:0000259" key="15">
    <source>
        <dbReference type="PROSITE" id="PS50109"/>
    </source>
</evidence>
<dbReference type="SMART" id="SM00387">
    <property type="entry name" value="HATPase_c"/>
    <property type="match status" value="1"/>
</dbReference>
<keyword evidence="20" id="KW-1185">Reference proteome</keyword>
<dbReference type="GO" id="GO:0005886">
    <property type="term" value="C:plasma membrane"/>
    <property type="evidence" value="ECO:0007669"/>
    <property type="project" value="UniProtKB-SubCell"/>
</dbReference>
<evidence type="ECO:0000256" key="7">
    <source>
        <dbReference type="ARBA" id="ARBA00022692"/>
    </source>
</evidence>
<evidence type="ECO:0000256" key="13">
    <source>
        <dbReference type="ARBA" id="ARBA00023136"/>
    </source>
</evidence>
<dbReference type="PROSITE" id="PS50113">
    <property type="entry name" value="PAC"/>
    <property type="match status" value="1"/>
</dbReference>
<dbReference type="PROSITE" id="PS50109">
    <property type="entry name" value="HIS_KIN"/>
    <property type="match status" value="1"/>
</dbReference>
<sequence length="600" mass="66451">MFASGLRNRLIIFFLALTILTSTLLGSYILWYFYRHNVTSLQTTFSSQAKIIQELLKEDMNDPIKMASIDGKIKELGTKLDNMRITIIAANGVVLADSHYNPAGLENHLQRPEVLEALAGGNGMQIRAGTTQTDNVLYVSTPIYRQNEIIGVVRISNSLSQVEEGYRKILSALLAASLLTFLVALAFSLALVNRYTKPLEQIIATANEIAEGHLDKRLFIRTGDELELLAHALNNLTSSLEDKVNDASAKNVKLELILQHMGDAVILLDRFGRVTTANSMAMTIFGITPQMLGQHNIQVIGNSLLDQAVQLTISKGESKLIDLKTNIHGKKRVFQVFIAPIPDNDAEITGILSVFHDITTIQELQDRQADFVTNASHELATPLTAIKGFAETLLDGALESQELAVKFVTIIHNEADRMHRLVQDLLHLAKLNAQEYSNQIKLEPVSVGPMLGMVKNDLMPRWQQKKQTVDIDCDCENTITLGNHDWLKQVIVNLVENSIKYTPEGGKISLTCWTDKENHRIKLCVKDTGIGIPAKDLPLIFDRFYRVDRARARSAGGTGLGLAIVKFIVEMLDGEIEVESAVDVGSTFTITLPGYENEAN</sequence>
<dbReference type="Pfam" id="PF02518">
    <property type="entry name" value="HATPase_c"/>
    <property type="match status" value="1"/>
</dbReference>
<dbReference type="PROSITE" id="PS50112">
    <property type="entry name" value="PAS"/>
    <property type="match status" value="1"/>
</dbReference>
<dbReference type="Proteomes" id="UP000276437">
    <property type="component" value="Chromosome"/>
</dbReference>
<keyword evidence="13 14" id="KW-0472">Membrane</keyword>
<dbReference type="OrthoDB" id="9786919at2"/>
<dbReference type="NCBIfam" id="TIGR00229">
    <property type="entry name" value="sensory_box"/>
    <property type="match status" value="1"/>
</dbReference>
<comment type="subcellular location">
    <subcellularLocation>
        <location evidence="2">Cell membrane</location>
        <topology evidence="2">Multi-pass membrane protein</topology>
    </subcellularLocation>
</comment>
<dbReference type="PROSITE" id="PS50885">
    <property type="entry name" value="HAMP"/>
    <property type="match status" value="1"/>
</dbReference>
<dbReference type="GO" id="GO:0016036">
    <property type="term" value="P:cellular response to phosphate starvation"/>
    <property type="evidence" value="ECO:0007669"/>
    <property type="project" value="TreeGrafter"/>
</dbReference>
<dbReference type="InterPro" id="IPR050351">
    <property type="entry name" value="BphY/WalK/GraS-like"/>
</dbReference>
<dbReference type="InterPro" id="IPR000700">
    <property type="entry name" value="PAS-assoc_C"/>
</dbReference>
<dbReference type="Gene3D" id="6.10.340.10">
    <property type="match status" value="1"/>
</dbReference>
<reference evidence="19 20" key="1">
    <citation type="journal article" date="2018" name="Int. J. Syst. Evol. Microbiol.">
        <title>Methylomusa anaerophila gen. nov., sp. nov., an anaerobic methanol-utilizing bacterium isolated from a microbial fuel cell.</title>
        <authorList>
            <person name="Amano N."/>
            <person name="Yamamuro A."/>
            <person name="Miyahara M."/>
            <person name="Kouzuma A."/>
            <person name="Abe T."/>
            <person name="Watanabe K."/>
        </authorList>
    </citation>
    <scope>NUCLEOTIDE SEQUENCE [LARGE SCALE GENOMIC DNA]</scope>
    <source>
        <strain evidence="19 20">MMFC1</strain>
    </source>
</reference>
<evidence type="ECO:0000256" key="9">
    <source>
        <dbReference type="ARBA" id="ARBA00022777"/>
    </source>
</evidence>
<evidence type="ECO:0000256" key="1">
    <source>
        <dbReference type="ARBA" id="ARBA00000085"/>
    </source>
</evidence>
<evidence type="ECO:0000256" key="6">
    <source>
        <dbReference type="ARBA" id="ARBA00022679"/>
    </source>
</evidence>
<dbReference type="InterPro" id="IPR003660">
    <property type="entry name" value="HAMP_dom"/>
</dbReference>
<dbReference type="GO" id="GO:0000155">
    <property type="term" value="F:phosphorelay sensor kinase activity"/>
    <property type="evidence" value="ECO:0007669"/>
    <property type="project" value="InterPro"/>
</dbReference>
<dbReference type="GO" id="GO:0006355">
    <property type="term" value="P:regulation of DNA-templated transcription"/>
    <property type="evidence" value="ECO:0007669"/>
    <property type="project" value="InterPro"/>
</dbReference>
<feature type="domain" description="HAMP" evidence="18">
    <location>
        <begin position="193"/>
        <end position="245"/>
    </location>
</feature>
<dbReference type="CDD" id="cd00082">
    <property type="entry name" value="HisKA"/>
    <property type="match status" value="1"/>
</dbReference>
<dbReference type="FunFam" id="1.10.287.130:FF:000001">
    <property type="entry name" value="Two-component sensor histidine kinase"/>
    <property type="match status" value="1"/>
</dbReference>
<keyword evidence="5" id="KW-0597">Phosphoprotein</keyword>
<dbReference type="InterPro" id="IPR035965">
    <property type="entry name" value="PAS-like_dom_sf"/>
</dbReference>
<keyword evidence="12" id="KW-0902">Two-component regulatory system</keyword>
<dbReference type="PRINTS" id="PR00344">
    <property type="entry name" value="BCTRLSENSOR"/>
</dbReference>
<evidence type="ECO:0000256" key="2">
    <source>
        <dbReference type="ARBA" id="ARBA00004651"/>
    </source>
</evidence>
<keyword evidence="8" id="KW-0547">Nucleotide-binding</keyword>
<protein>
    <recommendedName>
        <fullName evidence="3">histidine kinase</fullName>
        <ecNumber evidence="3">2.7.13.3</ecNumber>
    </recommendedName>
</protein>
<evidence type="ECO:0000256" key="11">
    <source>
        <dbReference type="ARBA" id="ARBA00022989"/>
    </source>
</evidence>
<dbReference type="SMART" id="SM00304">
    <property type="entry name" value="HAMP"/>
    <property type="match status" value="1"/>
</dbReference>
<evidence type="ECO:0000313" key="20">
    <source>
        <dbReference type="Proteomes" id="UP000276437"/>
    </source>
</evidence>
<keyword evidence="6 19" id="KW-0808">Transferase</keyword>
<dbReference type="SUPFAM" id="SSF55874">
    <property type="entry name" value="ATPase domain of HSP90 chaperone/DNA topoisomerase II/histidine kinase"/>
    <property type="match status" value="1"/>
</dbReference>
<dbReference type="InterPro" id="IPR013767">
    <property type="entry name" value="PAS_fold"/>
</dbReference>
<dbReference type="EMBL" id="AP018449">
    <property type="protein sequence ID" value="BBB91239.1"/>
    <property type="molecule type" value="Genomic_DNA"/>
</dbReference>
<dbReference type="GO" id="GO:0005524">
    <property type="term" value="F:ATP binding"/>
    <property type="evidence" value="ECO:0007669"/>
    <property type="project" value="UniProtKB-KW"/>
</dbReference>
<dbReference type="InterPro" id="IPR029151">
    <property type="entry name" value="Sensor-like_sf"/>
</dbReference>
<dbReference type="Pfam" id="PF00512">
    <property type="entry name" value="HisKA"/>
    <property type="match status" value="1"/>
</dbReference>
<evidence type="ECO:0000256" key="3">
    <source>
        <dbReference type="ARBA" id="ARBA00012438"/>
    </source>
</evidence>
<dbReference type="EC" id="2.7.13.3" evidence="3"/>
<dbReference type="SMART" id="SM00388">
    <property type="entry name" value="HisKA"/>
    <property type="match status" value="1"/>
</dbReference>
<dbReference type="InterPro" id="IPR004358">
    <property type="entry name" value="Sig_transdc_His_kin-like_C"/>
</dbReference>
<keyword evidence="4" id="KW-1003">Cell membrane</keyword>
<dbReference type="PANTHER" id="PTHR45453">
    <property type="entry name" value="PHOSPHATE REGULON SENSOR PROTEIN PHOR"/>
    <property type="match status" value="1"/>
</dbReference>
<feature type="transmembrane region" description="Helical" evidence="14">
    <location>
        <begin position="169"/>
        <end position="192"/>
    </location>
</feature>
<feature type="domain" description="PAC" evidence="17">
    <location>
        <begin position="314"/>
        <end position="370"/>
    </location>
</feature>
<evidence type="ECO:0000259" key="16">
    <source>
        <dbReference type="PROSITE" id="PS50112"/>
    </source>
</evidence>
<dbReference type="PANTHER" id="PTHR45453:SF1">
    <property type="entry name" value="PHOSPHATE REGULON SENSOR PROTEIN PHOR"/>
    <property type="match status" value="1"/>
</dbReference>
<evidence type="ECO:0000256" key="10">
    <source>
        <dbReference type="ARBA" id="ARBA00022840"/>
    </source>
</evidence>
<keyword evidence="7 14" id="KW-0812">Transmembrane</keyword>
<dbReference type="Pfam" id="PF00672">
    <property type="entry name" value="HAMP"/>
    <property type="match status" value="1"/>
</dbReference>
<keyword evidence="9" id="KW-0418">Kinase</keyword>
<dbReference type="Pfam" id="PF00989">
    <property type="entry name" value="PAS"/>
    <property type="match status" value="1"/>
</dbReference>
<dbReference type="RefSeq" id="WP_126308285.1">
    <property type="nucleotide sequence ID" value="NZ_AP018449.1"/>
</dbReference>
<evidence type="ECO:0000256" key="14">
    <source>
        <dbReference type="SAM" id="Phobius"/>
    </source>
</evidence>
<evidence type="ECO:0000256" key="4">
    <source>
        <dbReference type="ARBA" id="ARBA00022475"/>
    </source>
</evidence>
<dbReference type="Gene3D" id="3.30.565.10">
    <property type="entry name" value="Histidine kinase-like ATPase, C-terminal domain"/>
    <property type="match status" value="1"/>
</dbReference>
<evidence type="ECO:0000259" key="17">
    <source>
        <dbReference type="PROSITE" id="PS50113"/>
    </source>
</evidence>
<feature type="domain" description="PAS" evidence="16">
    <location>
        <begin position="250"/>
        <end position="292"/>
    </location>
</feature>
<dbReference type="KEGG" id="mana:MAMMFC1_01910"/>
<keyword evidence="10" id="KW-0067">ATP-binding</keyword>
<dbReference type="CDD" id="cd00130">
    <property type="entry name" value="PAS"/>
    <property type="match status" value="1"/>
</dbReference>
<dbReference type="InterPro" id="IPR003594">
    <property type="entry name" value="HATPase_dom"/>
</dbReference>
<proteinExistence type="predicted"/>
<dbReference type="InterPro" id="IPR003661">
    <property type="entry name" value="HisK_dim/P_dom"/>
</dbReference>
<dbReference type="SUPFAM" id="SSF55785">
    <property type="entry name" value="PYP-like sensor domain (PAS domain)"/>
    <property type="match status" value="1"/>
</dbReference>
<feature type="domain" description="Histidine kinase" evidence="15">
    <location>
        <begin position="374"/>
        <end position="596"/>
    </location>
</feature>
<dbReference type="SUPFAM" id="SSF158472">
    <property type="entry name" value="HAMP domain-like"/>
    <property type="match status" value="1"/>
</dbReference>
<evidence type="ECO:0000256" key="5">
    <source>
        <dbReference type="ARBA" id="ARBA00022553"/>
    </source>
</evidence>